<feature type="region of interest" description="Disordered" evidence="1">
    <location>
        <begin position="22"/>
        <end position="50"/>
    </location>
</feature>
<evidence type="ECO:0000313" key="3">
    <source>
        <dbReference type="Proteomes" id="UP001497444"/>
    </source>
</evidence>
<name>A0ABP0WRR9_9BRYO</name>
<sequence>MMMMLRRQLRVKAKIASMRNTLPRQPSFLREGGGEEQHAEHPGGVKDSGPASLLKVGDRLAVNLAGGLFSQILYEEDLRQDW</sequence>
<accession>A0ABP0WRR9</accession>
<reference evidence="2 3" key="1">
    <citation type="submission" date="2024-02" db="EMBL/GenBank/DDBJ databases">
        <authorList>
            <consortium name="ELIXIR-Norway"/>
            <consortium name="Elixir Norway"/>
        </authorList>
    </citation>
    <scope>NUCLEOTIDE SEQUENCE [LARGE SCALE GENOMIC DNA]</scope>
</reference>
<proteinExistence type="predicted"/>
<gene>
    <name evidence="2" type="ORF">CSSPJE1EN1_LOCUS15047</name>
</gene>
<dbReference type="EMBL" id="OZ020097">
    <property type="protein sequence ID" value="CAK9269569.1"/>
    <property type="molecule type" value="Genomic_DNA"/>
</dbReference>
<evidence type="ECO:0000313" key="2">
    <source>
        <dbReference type="EMBL" id="CAK9269569.1"/>
    </source>
</evidence>
<feature type="compositionally biased region" description="Basic and acidic residues" evidence="1">
    <location>
        <begin position="32"/>
        <end position="44"/>
    </location>
</feature>
<keyword evidence="3" id="KW-1185">Reference proteome</keyword>
<evidence type="ECO:0000256" key="1">
    <source>
        <dbReference type="SAM" id="MobiDB-lite"/>
    </source>
</evidence>
<organism evidence="2 3">
    <name type="scientific">Sphagnum jensenii</name>
    <dbReference type="NCBI Taxonomy" id="128206"/>
    <lineage>
        <taxon>Eukaryota</taxon>
        <taxon>Viridiplantae</taxon>
        <taxon>Streptophyta</taxon>
        <taxon>Embryophyta</taxon>
        <taxon>Bryophyta</taxon>
        <taxon>Sphagnophytina</taxon>
        <taxon>Sphagnopsida</taxon>
        <taxon>Sphagnales</taxon>
        <taxon>Sphagnaceae</taxon>
        <taxon>Sphagnum</taxon>
    </lineage>
</organism>
<protein>
    <submittedName>
        <fullName evidence="2">Uncharacterized protein</fullName>
    </submittedName>
</protein>
<dbReference type="Proteomes" id="UP001497444">
    <property type="component" value="Chromosome 2"/>
</dbReference>